<dbReference type="Gene3D" id="1.10.10.10">
    <property type="entry name" value="Winged helix-like DNA-binding domain superfamily/Winged helix DNA-binding domain"/>
    <property type="match status" value="1"/>
</dbReference>
<dbReference type="KEGG" id="csep:CP523_12540"/>
<evidence type="ECO:0000313" key="5">
    <source>
        <dbReference type="Proteomes" id="UP001055437"/>
    </source>
</evidence>
<evidence type="ECO:0000313" key="4">
    <source>
        <dbReference type="Proteomes" id="UP000280586"/>
    </source>
</evidence>
<dbReference type="Proteomes" id="UP000280586">
    <property type="component" value="Chromosome"/>
</dbReference>
<dbReference type="OrthoDB" id="1938644at2"/>
<dbReference type="RefSeq" id="WP_066675283.1">
    <property type="nucleotide sequence ID" value="NZ_CABMIZ010000008.1"/>
</dbReference>
<feature type="compositionally biased region" description="Low complexity" evidence="1">
    <location>
        <begin position="101"/>
        <end position="120"/>
    </location>
</feature>
<keyword evidence="5" id="KW-1185">Reference proteome</keyword>
<dbReference type="GeneID" id="303561516"/>
<reference evidence="2 4" key="1">
    <citation type="submission" date="2017-09" db="EMBL/GenBank/DDBJ databases">
        <authorList>
            <person name="Thomas P."/>
            <person name="Seyboldt C."/>
        </authorList>
    </citation>
    <scope>NUCLEOTIDE SEQUENCE [LARGE SCALE GENOMIC DNA]</scope>
    <source>
        <strain evidence="2 4">DSM 7534</strain>
    </source>
</reference>
<organism evidence="2 4">
    <name type="scientific">Clostridium septicum</name>
    <dbReference type="NCBI Taxonomy" id="1504"/>
    <lineage>
        <taxon>Bacteria</taxon>
        <taxon>Bacillati</taxon>
        <taxon>Bacillota</taxon>
        <taxon>Clostridia</taxon>
        <taxon>Eubacteriales</taxon>
        <taxon>Clostridiaceae</taxon>
        <taxon>Clostridium</taxon>
    </lineage>
</organism>
<gene>
    <name evidence="2" type="ORF">CP523_12540</name>
    <name evidence="3" type="ORF">NH397_04925</name>
</gene>
<reference evidence="3" key="2">
    <citation type="submission" date="2022-06" db="EMBL/GenBank/DDBJ databases">
        <authorList>
            <person name="Holder M.E."/>
            <person name="Ajami N.J."/>
            <person name="Petrosino J.F."/>
        </authorList>
    </citation>
    <scope>NUCLEOTIDE SEQUENCE</scope>
    <source>
        <strain evidence="3">RMA 8861</strain>
    </source>
</reference>
<proteinExistence type="predicted"/>
<feature type="region of interest" description="Disordered" evidence="1">
    <location>
        <begin position="101"/>
        <end position="122"/>
    </location>
</feature>
<evidence type="ECO:0000313" key="2">
    <source>
        <dbReference type="EMBL" id="AYE35183.1"/>
    </source>
</evidence>
<dbReference type="AlphaFoldDB" id="A0A9N7JMB1"/>
<dbReference type="EMBL" id="CP023671">
    <property type="protein sequence ID" value="AYE35183.1"/>
    <property type="molecule type" value="Genomic_DNA"/>
</dbReference>
<evidence type="ECO:0000313" key="3">
    <source>
        <dbReference type="EMBL" id="USS01779.1"/>
    </source>
</evidence>
<protein>
    <submittedName>
        <fullName evidence="3">Helix-turn-helix domain-containing protein</fullName>
    </submittedName>
</protein>
<name>A0A9N7JMB1_CLOSE</name>
<dbReference type="InterPro" id="IPR036388">
    <property type="entry name" value="WH-like_DNA-bd_sf"/>
</dbReference>
<sequence length="242" mass="28831">MNEKGYTVINNLIFEDDNLTLEEKYFLIVLKRFHYKDIGEIYPTYKVLMSLCSTKRRAKVSKLIKSLMSKDYIEVKKIKGCNCYYFKKDYLLEDFQVTSNPNNRTENNPNNETRNNNRSSKNSYCECSKNETLKIQNKKIYINIINHWNSSGILEANIDRKTIDAIDIILKKYDFEEIIQGIDNYGIVYRSQHYYNYVWTLEGFLTKENGLSRFIRNGDIWTSYLFNSEKKKGYINIEDYID</sequence>
<evidence type="ECO:0000256" key="1">
    <source>
        <dbReference type="SAM" id="MobiDB-lite"/>
    </source>
</evidence>
<accession>A0A9N7JMB1</accession>
<dbReference type="EMBL" id="CP099799">
    <property type="protein sequence ID" value="USS01779.1"/>
    <property type="molecule type" value="Genomic_DNA"/>
</dbReference>
<dbReference type="Proteomes" id="UP001055437">
    <property type="component" value="Chromosome"/>
</dbReference>